<feature type="compositionally biased region" description="Polar residues" evidence="1">
    <location>
        <begin position="341"/>
        <end position="352"/>
    </location>
</feature>
<feature type="region of interest" description="Disordered" evidence="1">
    <location>
        <begin position="45"/>
        <end position="77"/>
    </location>
</feature>
<evidence type="ECO:0000256" key="1">
    <source>
        <dbReference type="SAM" id="MobiDB-lite"/>
    </source>
</evidence>
<sequence>MMTDGWQPAAAYAGSQWVQDDQSYAPPSTFSEFIYAFPKPRLSGRVIKPRSAGNSPSSAGRRRTSTMPYSSPMHRQPSKQDYQASLNAALLASAIQSGRRSRPISWHPASRQLDYTQLYAPSTTVDSYNMPVTQACPQPQHMMTGAYDDESMLNSYAPSEVSMPQQNLDFSTADVNFPIQEPAYLEASNPQLDGISWDGTSPAIPSYLQPTPNEWPFDMVSMNQSIPSVGAPASIYGSVSSPGRLTEPPTPDFLPIQQFGDEADSQAVPALGKPDADDELVGMGLYNHPESFAEDSFYGLNGKGLKLEETFTPSSDNEVDDNDAEEDEQQEPEAQSRTDIESQPLQQPTQHIETNKHTRPAENMMQKSFFFEDDVDYQQRVSTEPRTSFNFGGTSCMNYGYGWI</sequence>
<organism evidence="2 3">
    <name type="scientific">Aspergillus keveii</name>
    <dbReference type="NCBI Taxonomy" id="714993"/>
    <lineage>
        <taxon>Eukaryota</taxon>
        <taxon>Fungi</taxon>
        <taxon>Dikarya</taxon>
        <taxon>Ascomycota</taxon>
        <taxon>Pezizomycotina</taxon>
        <taxon>Eurotiomycetes</taxon>
        <taxon>Eurotiomycetidae</taxon>
        <taxon>Eurotiales</taxon>
        <taxon>Aspergillaceae</taxon>
        <taxon>Aspergillus</taxon>
        <taxon>Aspergillus subgen. Nidulantes</taxon>
    </lineage>
</organism>
<dbReference type="EMBL" id="JBFTWV010000003">
    <property type="protein sequence ID" value="KAL2800516.1"/>
    <property type="molecule type" value="Genomic_DNA"/>
</dbReference>
<evidence type="ECO:0000313" key="3">
    <source>
        <dbReference type="Proteomes" id="UP001610563"/>
    </source>
</evidence>
<keyword evidence="3" id="KW-1185">Reference proteome</keyword>
<name>A0ABR4GN68_9EURO</name>
<protein>
    <submittedName>
        <fullName evidence="2">Uncharacterized protein</fullName>
    </submittedName>
</protein>
<comment type="caution">
    <text evidence="2">The sequence shown here is derived from an EMBL/GenBank/DDBJ whole genome shotgun (WGS) entry which is preliminary data.</text>
</comment>
<feature type="compositionally biased region" description="Acidic residues" evidence="1">
    <location>
        <begin position="317"/>
        <end position="331"/>
    </location>
</feature>
<accession>A0ABR4GN68</accession>
<proteinExistence type="predicted"/>
<evidence type="ECO:0000313" key="2">
    <source>
        <dbReference type="EMBL" id="KAL2800516.1"/>
    </source>
</evidence>
<dbReference type="Proteomes" id="UP001610563">
    <property type="component" value="Unassembled WGS sequence"/>
</dbReference>
<gene>
    <name evidence="2" type="ORF">BJX66DRAFT_150028</name>
</gene>
<feature type="region of interest" description="Disordered" evidence="1">
    <location>
        <begin position="308"/>
        <end position="362"/>
    </location>
</feature>
<reference evidence="2 3" key="1">
    <citation type="submission" date="2024-07" db="EMBL/GenBank/DDBJ databases">
        <title>Section-level genome sequencing and comparative genomics of Aspergillus sections Usti and Cavernicolus.</title>
        <authorList>
            <consortium name="Lawrence Berkeley National Laboratory"/>
            <person name="Nybo J.L."/>
            <person name="Vesth T.C."/>
            <person name="Theobald S."/>
            <person name="Frisvad J.C."/>
            <person name="Larsen T.O."/>
            <person name="Kjaerboelling I."/>
            <person name="Rothschild-Mancinelli K."/>
            <person name="Lyhne E.K."/>
            <person name="Kogle M.E."/>
            <person name="Barry K."/>
            <person name="Clum A."/>
            <person name="Na H."/>
            <person name="Ledsgaard L."/>
            <person name="Lin J."/>
            <person name="Lipzen A."/>
            <person name="Kuo A."/>
            <person name="Riley R."/>
            <person name="Mondo S."/>
            <person name="Labutti K."/>
            <person name="Haridas S."/>
            <person name="Pangalinan J."/>
            <person name="Salamov A.A."/>
            <person name="Simmons B.A."/>
            <person name="Magnuson J.K."/>
            <person name="Chen J."/>
            <person name="Drula E."/>
            <person name="Henrissat B."/>
            <person name="Wiebenga A."/>
            <person name="Lubbers R.J."/>
            <person name="Gomes A.C."/>
            <person name="Makela M.R."/>
            <person name="Stajich J."/>
            <person name="Grigoriev I.V."/>
            <person name="Mortensen U.H."/>
            <person name="De Vries R.P."/>
            <person name="Baker S.E."/>
            <person name="Andersen M.R."/>
        </authorList>
    </citation>
    <scope>NUCLEOTIDE SEQUENCE [LARGE SCALE GENOMIC DNA]</scope>
    <source>
        <strain evidence="2 3">CBS 209.92</strain>
    </source>
</reference>